<name>A0ABU0WUF8_9PSEU</name>
<sequence length="536" mass="56850">MSTATTAPQVCPLPAVLDAMAGNETSSLVFRRGGGEPDRVSHARCRADAAALAAALRERGVGPGAKVAVHGSTGYEWVLADLACVLVGALSVALYPSAPVPRAVAVAGESGCRTVLTDNADAVAAFRAAGFDVLFLGHTAPDGVESVAELVSRAGPAARDGAARPRTGPFTVVSTSGTLSEPKLFTVAADPLLRTMDRFAEIYGFGRGDRLLLYLPLSHLPQRMMLYWGLRAGLDFVLSDPAHMAADGAAHAPTLHVTVPRVLEHVRWRVSKVLKGRQAEPGATAAAYRSIFGPAIRSIFVGSAPTDPALMAELLAADLPVFEVYGTTELGMIGLNTPGARRPGTVGRPIPWGEVRLDPGTREVLVRTPTPFLHGRLVDGRVEPKRWDPDRFEPTADVGEFDADGFLRVLGRLRDFIVLPSGEKVFVTPIETAVARAAGAGLCQVAPGADGRLGALLFFEPGEVPADHDVAAALRRVNSGLHPWERVRSYAVVDRMPTVEEGCLTETGKPRRHVIDRVHGAPAAHRRLDAQAERAN</sequence>
<keyword evidence="5" id="KW-1185">Reference proteome</keyword>
<proteinExistence type="predicted"/>
<evidence type="ECO:0000313" key="4">
    <source>
        <dbReference type="EMBL" id="MDQ2583480.1"/>
    </source>
</evidence>
<dbReference type="SUPFAM" id="SSF56801">
    <property type="entry name" value="Acetyl-CoA synthetase-like"/>
    <property type="match status" value="1"/>
</dbReference>
<dbReference type="InterPro" id="IPR000873">
    <property type="entry name" value="AMP-dep_synth/lig_dom"/>
</dbReference>
<dbReference type="Proteomes" id="UP001225605">
    <property type="component" value="Unassembled WGS sequence"/>
</dbReference>
<dbReference type="PANTHER" id="PTHR43272:SF33">
    <property type="entry name" value="AMP-BINDING DOMAIN-CONTAINING PROTEIN-RELATED"/>
    <property type="match status" value="1"/>
</dbReference>
<dbReference type="Pfam" id="PF00501">
    <property type="entry name" value="AMP-binding"/>
    <property type="match status" value="1"/>
</dbReference>
<feature type="domain" description="AMP-dependent synthetase/ligase" evidence="3">
    <location>
        <begin position="30"/>
        <end position="363"/>
    </location>
</feature>
<gene>
    <name evidence="4" type="ORF">CKY47_05695</name>
</gene>
<evidence type="ECO:0000256" key="1">
    <source>
        <dbReference type="ARBA" id="ARBA00022741"/>
    </source>
</evidence>
<reference evidence="4 5" key="1">
    <citation type="submission" date="2017-06" db="EMBL/GenBank/DDBJ databases">
        <title>Cultured bacterium strain Saccharothrix yanglingensis Hhs.015.</title>
        <authorList>
            <person name="Xia Y."/>
        </authorList>
    </citation>
    <scope>NUCLEOTIDE SEQUENCE [LARGE SCALE GENOMIC DNA]</scope>
    <source>
        <strain evidence="4 5">Hhs.015</strain>
    </source>
</reference>
<comment type="caution">
    <text evidence="4">The sequence shown here is derived from an EMBL/GenBank/DDBJ whole genome shotgun (WGS) entry which is preliminary data.</text>
</comment>
<evidence type="ECO:0000313" key="5">
    <source>
        <dbReference type="Proteomes" id="UP001225605"/>
    </source>
</evidence>
<dbReference type="Gene3D" id="3.40.50.12780">
    <property type="entry name" value="N-terminal domain of ligase-like"/>
    <property type="match status" value="1"/>
</dbReference>
<evidence type="ECO:0000259" key="3">
    <source>
        <dbReference type="Pfam" id="PF00501"/>
    </source>
</evidence>
<accession>A0ABU0WUF8</accession>
<dbReference type="RefSeq" id="WP_306744589.1">
    <property type="nucleotide sequence ID" value="NZ_NSDM01000002.1"/>
</dbReference>
<dbReference type="EMBL" id="NSDM01000002">
    <property type="protein sequence ID" value="MDQ2583480.1"/>
    <property type="molecule type" value="Genomic_DNA"/>
</dbReference>
<organism evidence="4 5">
    <name type="scientific">Saccharothrix yanglingensis</name>
    <dbReference type="NCBI Taxonomy" id="659496"/>
    <lineage>
        <taxon>Bacteria</taxon>
        <taxon>Bacillati</taxon>
        <taxon>Actinomycetota</taxon>
        <taxon>Actinomycetes</taxon>
        <taxon>Pseudonocardiales</taxon>
        <taxon>Pseudonocardiaceae</taxon>
        <taxon>Saccharothrix</taxon>
    </lineage>
</organism>
<dbReference type="InterPro" id="IPR042099">
    <property type="entry name" value="ANL_N_sf"/>
</dbReference>
<keyword evidence="1" id="KW-0547">Nucleotide-binding</keyword>
<keyword evidence="2" id="KW-0067">ATP-binding</keyword>
<protein>
    <recommendedName>
        <fullName evidence="3">AMP-dependent synthetase/ligase domain-containing protein</fullName>
    </recommendedName>
</protein>
<dbReference type="PANTHER" id="PTHR43272">
    <property type="entry name" value="LONG-CHAIN-FATTY-ACID--COA LIGASE"/>
    <property type="match status" value="1"/>
</dbReference>
<evidence type="ECO:0000256" key="2">
    <source>
        <dbReference type="ARBA" id="ARBA00022840"/>
    </source>
</evidence>